<dbReference type="AlphaFoldDB" id="A0A161TQX5"/>
<reference evidence="4 5" key="1">
    <citation type="journal article" date="2016" name="Fungal Biol.">
        <title>The genome of Xylona heveae provides a window into fungal endophytism.</title>
        <authorList>
            <person name="Gazis R."/>
            <person name="Kuo A."/>
            <person name="Riley R."/>
            <person name="LaButti K."/>
            <person name="Lipzen A."/>
            <person name="Lin J."/>
            <person name="Amirebrahimi M."/>
            <person name="Hesse C.N."/>
            <person name="Spatafora J.W."/>
            <person name="Henrissat B."/>
            <person name="Hainaut M."/>
            <person name="Grigoriev I.V."/>
            <person name="Hibbett D.S."/>
        </authorList>
    </citation>
    <scope>NUCLEOTIDE SEQUENCE [LARGE SCALE GENOMIC DNA]</scope>
    <source>
        <strain evidence="4 5">TC161</strain>
    </source>
</reference>
<dbReference type="PANTHER" id="PTHR11188">
    <property type="entry name" value="ARRESTIN DOMAIN CONTAINING PROTEIN"/>
    <property type="match status" value="1"/>
</dbReference>
<dbReference type="OMA" id="CLHGYAK"/>
<dbReference type="GO" id="GO:0005886">
    <property type="term" value="C:plasma membrane"/>
    <property type="evidence" value="ECO:0007669"/>
    <property type="project" value="TreeGrafter"/>
</dbReference>
<protein>
    <recommendedName>
        <fullName evidence="3">Arrestin C-terminal-like domain-containing protein</fullName>
    </recommendedName>
</protein>
<dbReference type="EMBL" id="KV407456">
    <property type="protein sequence ID" value="KZF24796.1"/>
    <property type="molecule type" value="Genomic_DNA"/>
</dbReference>
<feature type="compositionally biased region" description="Basic and acidic residues" evidence="2">
    <location>
        <begin position="636"/>
        <end position="647"/>
    </location>
</feature>
<dbReference type="GO" id="GO:0070086">
    <property type="term" value="P:ubiquitin-dependent endocytosis"/>
    <property type="evidence" value="ECO:0007669"/>
    <property type="project" value="TreeGrafter"/>
</dbReference>
<dbReference type="InterPro" id="IPR014752">
    <property type="entry name" value="Arrestin-like_C"/>
</dbReference>
<dbReference type="Proteomes" id="UP000076632">
    <property type="component" value="Unassembled WGS sequence"/>
</dbReference>
<dbReference type="SMART" id="SM01017">
    <property type="entry name" value="Arrestin_C"/>
    <property type="match status" value="1"/>
</dbReference>
<gene>
    <name evidence="4" type="ORF">L228DRAFT_245815</name>
</gene>
<comment type="similarity">
    <text evidence="1">Belongs to the arrestin family. PalF/RIM8 subfamily.</text>
</comment>
<feature type="compositionally biased region" description="Basic and acidic residues" evidence="2">
    <location>
        <begin position="744"/>
        <end position="756"/>
    </location>
</feature>
<dbReference type="GeneID" id="28897394"/>
<dbReference type="STRING" id="1328760.A0A161TQX5"/>
<feature type="region of interest" description="Disordered" evidence="2">
    <location>
        <begin position="204"/>
        <end position="297"/>
    </location>
</feature>
<evidence type="ECO:0000259" key="3">
    <source>
        <dbReference type="SMART" id="SM01017"/>
    </source>
</evidence>
<feature type="compositionally biased region" description="Low complexity" evidence="2">
    <location>
        <begin position="268"/>
        <end position="297"/>
    </location>
</feature>
<feature type="region of interest" description="Disordered" evidence="2">
    <location>
        <begin position="671"/>
        <end position="797"/>
    </location>
</feature>
<keyword evidence="5" id="KW-1185">Reference proteome</keyword>
<feature type="region of interest" description="Disordered" evidence="2">
    <location>
        <begin position="522"/>
        <end position="659"/>
    </location>
</feature>
<accession>A0A161TQX5</accession>
<dbReference type="InParanoid" id="A0A161TQX5"/>
<dbReference type="OrthoDB" id="7785529at2759"/>
<dbReference type="InterPro" id="IPR050357">
    <property type="entry name" value="Arrestin_domain-protein"/>
</dbReference>
<feature type="compositionally biased region" description="Basic and acidic residues" evidence="2">
    <location>
        <begin position="685"/>
        <end position="694"/>
    </location>
</feature>
<evidence type="ECO:0000313" key="5">
    <source>
        <dbReference type="Proteomes" id="UP000076632"/>
    </source>
</evidence>
<feature type="compositionally biased region" description="Basic and acidic residues" evidence="2">
    <location>
        <begin position="548"/>
        <end position="557"/>
    </location>
</feature>
<feature type="compositionally biased region" description="Basic residues" evidence="2">
    <location>
        <begin position="211"/>
        <end position="231"/>
    </location>
</feature>
<dbReference type="GO" id="GO:0030674">
    <property type="term" value="F:protein-macromolecule adaptor activity"/>
    <property type="evidence" value="ECO:0007669"/>
    <property type="project" value="TreeGrafter"/>
</dbReference>
<dbReference type="GO" id="GO:0031625">
    <property type="term" value="F:ubiquitin protein ligase binding"/>
    <property type="evidence" value="ECO:0007669"/>
    <property type="project" value="TreeGrafter"/>
</dbReference>
<organism evidence="4 5">
    <name type="scientific">Xylona heveae (strain CBS 132557 / TC161)</name>
    <dbReference type="NCBI Taxonomy" id="1328760"/>
    <lineage>
        <taxon>Eukaryota</taxon>
        <taxon>Fungi</taxon>
        <taxon>Dikarya</taxon>
        <taxon>Ascomycota</taxon>
        <taxon>Pezizomycotina</taxon>
        <taxon>Xylonomycetes</taxon>
        <taxon>Xylonales</taxon>
        <taxon>Xylonaceae</taxon>
        <taxon>Xylona</taxon>
    </lineage>
</organism>
<dbReference type="InterPro" id="IPR014756">
    <property type="entry name" value="Ig_E-set"/>
</dbReference>
<evidence type="ECO:0000256" key="1">
    <source>
        <dbReference type="ARBA" id="ARBA00037950"/>
    </source>
</evidence>
<dbReference type="InterPro" id="IPR011021">
    <property type="entry name" value="Arrestin-like_N"/>
</dbReference>
<dbReference type="SUPFAM" id="SSF81296">
    <property type="entry name" value="E set domains"/>
    <property type="match status" value="1"/>
</dbReference>
<feature type="compositionally biased region" description="Basic and acidic residues" evidence="2">
    <location>
        <begin position="617"/>
        <end position="626"/>
    </location>
</feature>
<sequence>MYLGSASPLPRDSSFQGRSILTRLASTFTSKTRTLVDFHIATEEPHRQYNPGDIVKGTVALTVIKPVRITHLVVCLHGYAKVFKNAITPGHSTGNDYGYLGAGRSKKGVEYVNNGFASLFEDEIVLCGEGRLDVGLYEFKFELQFPKRSLPTSLDFERGTITYNIVATLTRPTALAPTISCDRKVYLVDSIDIAPIKQPKPRVISLEPISRRSKTRSSLRKGSSRAAKGKQRSTSTADLGPGQESGTSSLSQSDRTSQTASPSELDSESTVSNSTRSSVPGLPPSSGKTTKSNGGSSVLEKTITATMELLQGGCLRGDLLPVRITINHTKPVKSLHGVIITLYRQGRIDPQPDTPLVFSGKEADKVKHDEYFPKSKTGLGGLSLSSANYSSVFRKDLSQTFAPLIVDPRTLTAVIKASVRVPEDAFPTISVPGGIMSFKYYIEVVLDLGGKLAGQERFMPPLGMIGVPLGTGGSSPGLSRAEDTTGGALAAWAGSIVDTDHIRREKSVVSCLFEVVVGTKDTERHKKKREAARQRQWEEQTSANHPGDNSDGRRDGEEGFDWEMPGRTSSQDGVVETIADSHSHQQTPPPLDVPQSDPNEVSVPTPIPAEFEDGLDEKERMRRAEARLLPSQPSDFDERAGAPHQDVEPSAPDMFHHPDIRPFEQYNFSEDDYFAGPSMPPVSLDEMHPPHEEPFSAPGYDEYAQATTPTATDDKHEIERRRLQAEASAPDDFPDDESGSGNGADDRAANEERSRQMEPSAPVLPEDSDYMFGANSDNGHSHGRYGEPGDNLPRYER</sequence>
<dbReference type="GO" id="GO:0005829">
    <property type="term" value="C:cytosol"/>
    <property type="evidence" value="ECO:0007669"/>
    <property type="project" value="TreeGrafter"/>
</dbReference>
<feature type="compositionally biased region" description="Polar residues" evidence="2">
    <location>
        <begin position="244"/>
        <end position="264"/>
    </location>
</feature>
<evidence type="ECO:0000256" key="2">
    <source>
        <dbReference type="SAM" id="MobiDB-lite"/>
    </source>
</evidence>
<feature type="compositionally biased region" description="Basic and acidic residues" evidence="2">
    <location>
        <begin position="712"/>
        <end position="724"/>
    </location>
</feature>
<dbReference type="Gene3D" id="2.60.40.640">
    <property type="match status" value="1"/>
</dbReference>
<dbReference type="RefSeq" id="XP_018190351.1">
    <property type="nucleotide sequence ID" value="XM_018332257.1"/>
</dbReference>
<dbReference type="InterPro" id="IPR011022">
    <property type="entry name" value="Arrestin_C-like"/>
</dbReference>
<evidence type="ECO:0000313" key="4">
    <source>
        <dbReference type="EMBL" id="KZF24796.1"/>
    </source>
</evidence>
<feature type="domain" description="Arrestin C-terminal-like" evidence="3">
    <location>
        <begin position="299"/>
        <end position="462"/>
    </location>
</feature>
<name>A0A161TQX5_XYLHT</name>
<dbReference type="Pfam" id="PF00339">
    <property type="entry name" value="Arrestin_N"/>
    <property type="match status" value="1"/>
</dbReference>
<dbReference type="FunCoup" id="A0A161TQX5">
    <property type="interactions" value="25"/>
</dbReference>
<proteinExistence type="inferred from homology"/>
<dbReference type="PANTHER" id="PTHR11188:SF161">
    <property type="entry name" value="PH-RESPONSE REGULATOR PROTEIN PALF_RIM8"/>
    <property type="match status" value="1"/>
</dbReference>